<evidence type="ECO:0000313" key="9">
    <source>
        <dbReference type="Proteomes" id="UP000268239"/>
    </source>
</evidence>
<protein>
    <submittedName>
        <fullName evidence="8">RDD family protein</fullName>
    </submittedName>
</protein>
<evidence type="ECO:0000256" key="5">
    <source>
        <dbReference type="ARBA" id="ARBA00023136"/>
    </source>
</evidence>
<dbReference type="AlphaFoldDB" id="A0AAX1ZP92"/>
<dbReference type="RefSeq" id="WP_126610500.1">
    <property type="nucleotide sequence ID" value="NZ_RXLU01000054.1"/>
</dbReference>
<gene>
    <name evidence="8" type="ORF">EJ062_10160</name>
</gene>
<evidence type="ECO:0000256" key="6">
    <source>
        <dbReference type="SAM" id="Phobius"/>
    </source>
</evidence>
<dbReference type="GO" id="GO:0005886">
    <property type="term" value="C:plasma membrane"/>
    <property type="evidence" value="ECO:0007669"/>
    <property type="project" value="UniProtKB-SubCell"/>
</dbReference>
<proteinExistence type="predicted"/>
<organism evidence="8 9">
    <name type="scientific">Acinetobacter baumannii</name>
    <dbReference type="NCBI Taxonomy" id="470"/>
    <lineage>
        <taxon>Bacteria</taxon>
        <taxon>Pseudomonadati</taxon>
        <taxon>Pseudomonadota</taxon>
        <taxon>Gammaproteobacteria</taxon>
        <taxon>Moraxellales</taxon>
        <taxon>Moraxellaceae</taxon>
        <taxon>Acinetobacter</taxon>
        <taxon>Acinetobacter calcoaceticus/baumannii complex</taxon>
    </lineage>
</organism>
<evidence type="ECO:0000313" key="8">
    <source>
        <dbReference type="EMBL" id="RTQ80374.1"/>
    </source>
</evidence>
<reference evidence="8 9" key="1">
    <citation type="submission" date="2018-12" db="EMBL/GenBank/DDBJ databases">
        <title>Draft Genome Sequences Human Pathogenic Acinetobacter baumannii Strains.</title>
        <authorList>
            <person name="Madhi M."/>
            <person name="Ronco T."/>
            <person name="Olsen R.H."/>
            <person name="Hassani A."/>
        </authorList>
    </citation>
    <scope>NUCLEOTIDE SEQUENCE [LARGE SCALE GENOMIC DNA]</scope>
    <source>
        <strain evidence="8 9">AB3</strain>
    </source>
</reference>
<keyword evidence="4 6" id="KW-1133">Transmembrane helix</keyword>
<evidence type="ECO:0000259" key="7">
    <source>
        <dbReference type="Pfam" id="PF06271"/>
    </source>
</evidence>
<sequence length="204" mass="23245">MEFLPIEINGEKVFAGFWKRLGAAIIDIIVFIPVMVIGYYIESISMLSAILTTTILAPLYYGYIIFFHYKFGATIGKMVVGIQITLPNGHKIGFKEAFLRSSVEIVITCFVVTAQLIALKQADPDIYLNAGWGDRAKYIVLLFPTWYGLINLLNQAWFWSEFIVLLFNKRKRAIHDFIAGTVVIKKKYAKDQTFNPFNKKVLTS</sequence>
<evidence type="ECO:0000256" key="4">
    <source>
        <dbReference type="ARBA" id="ARBA00022989"/>
    </source>
</evidence>
<dbReference type="Pfam" id="PF06271">
    <property type="entry name" value="RDD"/>
    <property type="match status" value="1"/>
</dbReference>
<keyword evidence="5 6" id="KW-0472">Membrane</keyword>
<comment type="subcellular location">
    <subcellularLocation>
        <location evidence="1">Cell membrane</location>
        <topology evidence="1">Multi-pass membrane protein</topology>
    </subcellularLocation>
</comment>
<evidence type="ECO:0000256" key="1">
    <source>
        <dbReference type="ARBA" id="ARBA00004651"/>
    </source>
</evidence>
<dbReference type="InterPro" id="IPR010432">
    <property type="entry name" value="RDD"/>
</dbReference>
<dbReference type="PANTHER" id="PTHR36115">
    <property type="entry name" value="PROLINE-RICH ANTIGEN HOMOLOG-RELATED"/>
    <property type="match status" value="1"/>
</dbReference>
<feature type="transmembrane region" description="Helical" evidence="6">
    <location>
        <begin position="21"/>
        <end position="41"/>
    </location>
</feature>
<dbReference type="InterPro" id="IPR051791">
    <property type="entry name" value="Pra-immunoreactive"/>
</dbReference>
<feature type="transmembrane region" description="Helical" evidence="6">
    <location>
        <begin position="138"/>
        <end position="167"/>
    </location>
</feature>
<dbReference type="EMBL" id="RXLU01000054">
    <property type="protein sequence ID" value="RTQ80374.1"/>
    <property type="molecule type" value="Genomic_DNA"/>
</dbReference>
<comment type="caution">
    <text evidence="8">The sequence shown here is derived from an EMBL/GenBank/DDBJ whole genome shotgun (WGS) entry which is preliminary data.</text>
</comment>
<feature type="transmembrane region" description="Helical" evidence="6">
    <location>
        <begin position="47"/>
        <end position="69"/>
    </location>
</feature>
<keyword evidence="3 6" id="KW-0812">Transmembrane</keyword>
<keyword evidence="2" id="KW-1003">Cell membrane</keyword>
<feature type="transmembrane region" description="Helical" evidence="6">
    <location>
        <begin position="97"/>
        <end position="118"/>
    </location>
</feature>
<dbReference type="PANTHER" id="PTHR36115:SF4">
    <property type="entry name" value="MEMBRANE PROTEIN"/>
    <property type="match status" value="1"/>
</dbReference>
<accession>A0AAX1ZP92</accession>
<evidence type="ECO:0000256" key="3">
    <source>
        <dbReference type="ARBA" id="ARBA00022692"/>
    </source>
</evidence>
<dbReference type="Proteomes" id="UP000268239">
    <property type="component" value="Unassembled WGS sequence"/>
</dbReference>
<feature type="domain" description="RDD" evidence="7">
    <location>
        <begin position="15"/>
        <end position="180"/>
    </location>
</feature>
<name>A0AAX1ZP92_ACIBA</name>
<evidence type="ECO:0000256" key="2">
    <source>
        <dbReference type="ARBA" id="ARBA00022475"/>
    </source>
</evidence>